<dbReference type="OrthoDB" id="3543113at2759"/>
<accession>M2QUV6</accession>
<reference evidence="1 2" key="1">
    <citation type="journal article" date="2012" name="Proc. Natl. Acad. Sci. U.S.A.">
        <title>Comparative genomics of Ceriporiopsis subvermispora and Phanerochaete chrysosporium provide insight into selective ligninolysis.</title>
        <authorList>
            <person name="Fernandez-Fueyo E."/>
            <person name="Ruiz-Duenas F.J."/>
            <person name="Ferreira P."/>
            <person name="Floudas D."/>
            <person name="Hibbett D.S."/>
            <person name="Canessa P."/>
            <person name="Larrondo L.F."/>
            <person name="James T.Y."/>
            <person name="Seelenfreund D."/>
            <person name="Lobos S."/>
            <person name="Polanco R."/>
            <person name="Tello M."/>
            <person name="Honda Y."/>
            <person name="Watanabe T."/>
            <person name="Watanabe T."/>
            <person name="Ryu J.S."/>
            <person name="Kubicek C.P."/>
            <person name="Schmoll M."/>
            <person name="Gaskell J."/>
            <person name="Hammel K.E."/>
            <person name="St John F.J."/>
            <person name="Vanden Wymelenberg A."/>
            <person name="Sabat G."/>
            <person name="Splinter BonDurant S."/>
            <person name="Syed K."/>
            <person name="Yadav J.S."/>
            <person name="Doddapaneni H."/>
            <person name="Subramanian V."/>
            <person name="Lavin J.L."/>
            <person name="Oguiza J.A."/>
            <person name="Perez G."/>
            <person name="Pisabarro A.G."/>
            <person name="Ramirez L."/>
            <person name="Santoyo F."/>
            <person name="Master E."/>
            <person name="Coutinho P.M."/>
            <person name="Henrissat B."/>
            <person name="Lombard V."/>
            <person name="Magnuson J.K."/>
            <person name="Kuees U."/>
            <person name="Hori C."/>
            <person name="Igarashi K."/>
            <person name="Samejima M."/>
            <person name="Held B.W."/>
            <person name="Barry K.W."/>
            <person name="LaButti K.M."/>
            <person name="Lapidus A."/>
            <person name="Lindquist E.A."/>
            <person name="Lucas S.M."/>
            <person name="Riley R."/>
            <person name="Salamov A.A."/>
            <person name="Hoffmeister D."/>
            <person name="Schwenk D."/>
            <person name="Hadar Y."/>
            <person name="Yarden O."/>
            <person name="de Vries R.P."/>
            <person name="Wiebenga A."/>
            <person name="Stenlid J."/>
            <person name="Eastwood D."/>
            <person name="Grigoriev I.V."/>
            <person name="Berka R.M."/>
            <person name="Blanchette R.A."/>
            <person name="Kersten P."/>
            <person name="Martinez A.T."/>
            <person name="Vicuna R."/>
            <person name="Cullen D."/>
        </authorList>
    </citation>
    <scope>NUCLEOTIDE SEQUENCE [LARGE SCALE GENOMIC DNA]</scope>
    <source>
        <strain evidence="1 2">B</strain>
    </source>
</reference>
<organism evidence="1 2">
    <name type="scientific">Ceriporiopsis subvermispora (strain B)</name>
    <name type="common">White-rot fungus</name>
    <name type="synonym">Gelatoporia subvermispora</name>
    <dbReference type="NCBI Taxonomy" id="914234"/>
    <lineage>
        <taxon>Eukaryota</taxon>
        <taxon>Fungi</taxon>
        <taxon>Dikarya</taxon>
        <taxon>Basidiomycota</taxon>
        <taxon>Agaricomycotina</taxon>
        <taxon>Agaricomycetes</taxon>
        <taxon>Polyporales</taxon>
        <taxon>Gelatoporiaceae</taxon>
        <taxon>Gelatoporia</taxon>
    </lineage>
</organism>
<protein>
    <recommendedName>
        <fullName evidence="3">F-box domain-containing protein</fullName>
    </recommendedName>
</protein>
<dbReference type="Proteomes" id="UP000016930">
    <property type="component" value="Unassembled WGS sequence"/>
</dbReference>
<gene>
    <name evidence="1" type="ORF">CERSUDRAFT_124465</name>
</gene>
<evidence type="ECO:0008006" key="3">
    <source>
        <dbReference type="Google" id="ProtNLM"/>
    </source>
</evidence>
<dbReference type="EMBL" id="KB445799">
    <property type="protein sequence ID" value="EMD35855.1"/>
    <property type="molecule type" value="Genomic_DNA"/>
</dbReference>
<dbReference type="AlphaFoldDB" id="M2QUV6"/>
<name>M2QUV6_CERS8</name>
<proteinExistence type="predicted"/>
<keyword evidence="2" id="KW-1185">Reference proteome</keyword>
<dbReference type="Gene3D" id="3.80.10.10">
    <property type="entry name" value="Ribonuclease Inhibitor"/>
    <property type="match status" value="1"/>
</dbReference>
<evidence type="ECO:0000313" key="2">
    <source>
        <dbReference type="Proteomes" id="UP000016930"/>
    </source>
</evidence>
<evidence type="ECO:0000313" key="1">
    <source>
        <dbReference type="EMBL" id="EMD35855.1"/>
    </source>
</evidence>
<dbReference type="HOGENOM" id="CLU_021164_0_0_1"/>
<sequence>MAQYIVFCRCGSAERILRGPAWDHVAKLALQHFGICRGWPHPPDAFVKLLSLMHDCLRTPDIIPLILQHLSQGSLAAVARVCLNLSEYALDNLWRDQDGLSNLAKCFPQDAWEIVLAHEVGVFWHSSYFRFTRSLEPDDWVRFNYYSCRVKNLSYPCYQTTSSGVPTCDVLDQAALMTLAVSEQSITLLPSLRELFLNLNDVHSEEQQIPFTVLFGPQLKKLSVAASPFPGRLLASIPRLSPNLDDLTIAHQIRDSLQIAELAQIFSSDFALRRCDIRMPRAVAQIRDVLQWLASSPTLSTLRFSLRLPSVTGSEADSNRITQELSSARFKVIENLSIIADSATAVSSILPLFSSSPIQSLDIQLEIAPPHPDVLELVQTLTCVCDPISLKRLHLNSVGTWDVRPLLSFHNLEDMSLVSFPPDTDDTELKGYVTAWPRLRRLDVRSPKRYRNGGVLKLTLQALIYLADACPKLQRLRIALDAREIPVIAPPQPELPSRFQSLDEFQLRCFAVANPHEVAKFVHELIPERTRILGSTTNIATSEMMSILNELRKTS</sequence>
<dbReference type="InterPro" id="IPR032675">
    <property type="entry name" value="LRR_dom_sf"/>
</dbReference>
<dbReference type="SUPFAM" id="SSF52047">
    <property type="entry name" value="RNI-like"/>
    <property type="match status" value="1"/>
</dbReference>